<dbReference type="GO" id="GO:0005886">
    <property type="term" value="C:plasma membrane"/>
    <property type="evidence" value="ECO:0007669"/>
    <property type="project" value="UniProtKB-SubCell"/>
</dbReference>
<comment type="subcellular location">
    <subcellularLocation>
        <location evidence="1">Cell membrane</location>
        <topology evidence="1">Multi-pass membrane protein</topology>
    </subcellularLocation>
</comment>
<dbReference type="SUPFAM" id="SSF81665">
    <property type="entry name" value="Calcium ATPase, transmembrane domain M"/>
    <property type="match status" value="1"/>
</dbReference>
<dbReference type="InterPro" id="IPR050510">
    <property type="entry name" value="Cation_transp_ATPase_P-type"/>
</dbReference>
<dbReference type="SUPFAM" id="SSF81660">
    <property type="entry name" value="Metal cation-transporting ATPase, ATP-binding domain N"/>
    <property type="match status" value="1"/>
</dbReference>
<dbReference type="InterPro" id="IPR023299">
    <property type="entry name" value="ATPase_P-typ_cyto_dom_N"/>
</dbReference>
<dbReference type="GO" id="GO:0005524">
    <property type="term" value="F:ATP binding"/>
    <property type="evidence" value="ECO:0007669"/>
    <property type="project" value="UniProtKB-KW"/>
</dbReference>
<dbReference type="InterPro" id="IPR018303">
    <property type="entry name" value="ATPase_P-typ_P_site"/>
</dbReference>
<dbReference type="FunFam" id="3.40.50.1000:FF:000001">
    <property type="entry name" value="Phospholipid-transporting ATPase IC"/>
    <property type="match status" value="1"/>
</dbReference>
<proteinExistence type="predicted"/>
<evidence type="ECO:0000256" key="4">
    <source>
        <dbReference type="ARBA" id="ARBA00022741"/>
    </source>
</evidence>
<dbReference type="Gene3D" id="1.20.1110.10">
    <property type="entry name" value="Calcium-transporting ATPase, transmembrane domain"/>
    <property type="match status" value="1"/>
</dbReference>
<dbReference type="GO" id="GO:0016887">
    <property type="term" value="F:ATP hydrolysis activity"/>
    <property type="evidence" value="ECO:0007669"/>
    <property type="project" value="InterPro"/>
</dbReference>
<dbReference type="PROSITE" id="PS00154">
    <property type="entry name" value="ATPASE_E1_E2"/>
    <property type="match status" value="1"/>
</dbReference>
<accession>X0Y432</accession>
<name>X0Y432_9ZZZZ</name>
<dbReference type="InterPro" id="IPR001757">
    <property type="entry name" value="P_typ_ATPase"/>
</dbReference>
<keyword evidence="8" id="KW-0472">Membrane</keyword>
<dbReference type="PANTHER" id="PTHR43294:SF21">
    <property type="entry name" value="CATION TRANSPORTING ATPASE"/>
    <property type="match status" value="1"/>
</dbReference>
<dbReference type="GO" id="GO:1902600">
    <property type="term" value="P:proton transmembrane transport"/>
    <property type="evidence" value="ECO:0007669"/>
    <property type="project" value="TreeGrafter"/>
</dbReference>
<evidence type="ECO:0000256" key="3">
    <source>
        <dbReference type="ARBA" id="ARBA00022692"/>
    </source>
</evidence>
<dbReference type="AlphaFoldDB" id="X0Y432"/>
<keyword evidence="5" id="KW-0067">ATP-binding</keyword>
<keyword evidence="4" id="KW-0547">Nucleotide-binding</keyword>
<sequence>TISGLLVVAVSLAVAAVPEGLPAVVTMSLALGTREMLRRNALVRRLPSVETLGSTTVICTDKTGTLTQNRMTVASIWTPHAEYMFAGPDDRPWSGILLGGSPVDASEHATLRMALLAGSLCNDAELIEGVESRVLGDPTEGALVLAAAAAGLKPEGSFAPRVAEVPFDSERKRMTTIHRAAEQLVGLRIDSAYVAFVKGSPDGILDLCARIQTDDGPAQLSEVGRDEILEVNRAMGER</sequence>
<evidence type="ECO:0000256" key="8">
    <source>
        <dbReference type="ARBA" id="ARBA00023136"/>
    </source>
</evidence>
<dbReference type="PANTHER" id="PTHR43294">
    <property type="entry name" value="SODIUM/POTASSIUM-TRANSPORTING ATPASE SUBUNIT ALPHA"/>
    <property type="match status" value="1"/>
</dbReference>
<gene>
    <name evidence="9" type="ORF">S01H1_75603</name>
</gene>
<evidence type="ECO:0000256" key="5">
    <source>
        <dbReference type="ARBA" id="ARBA00022840"/>
    </source>
</evidence>
<evidence type="ECO:0000256" key="6">
    <source>
        <dbReference type="ARBA" id="ARBA00022967"/>
    </source>
</evidence>
<organism evidence="9">
    <name type="scientific">marine sediment metagenome</name>
    <dbReference type="NCBI Taxonomy" id="412755"/>
    <lineage>
        <taxon>unclassified sequences</taxon>
        <taxon>metagenomes</taxon>
        <taxon>ecological metagenomes</taxon>
    </lineage>
</organism>
<dbReference type="GO" id="GO:0019829">
    <property type="term" value="F:ATPase-coupled monoatomic cation transmembrane transporter activity"/>
    <property type="evidence" value="ECO:0007669"/>
    <property type="project" value="TreeGrafter"/>
</dbReference>
<keyword evidence="2" id="KW-1003">Cell membrane</keyword>
<reference evidence="9" key="1">
    <citation type="journal article" date="2014" name="Front. Microbiol.">
        <title>High frequency of phylogenetically diverse reductive dehalogenase-homologous genes in deep subseafloor sedimentary metagenomes.</title>
        <authorList>
            <person name="Kawai M."/>
            <person name="Futagami T."/>
            <person name="Toyoda A."/>
            <person name="Takaki Y."/>
            <person name="Nishi S."/>
            <person name="Hori S."/>
            <person name="Arai W."/>
            <person name="Tsubouchi T."/>
            <person name="Morono Y."/>
            <person name="Uchiyama I."/>
            <person name="Ito T."/>
            <person name="Fujiyama A."/>
            <person name="Inagaki F."/>
            <person name="Takami H."/>
        </authorList>
    </citation>
    <scope>NUCLEOTIDE SEQUENCE</scope>
    <source>
        <strain evidence="9">Expedition CK06-06</strain>
    </source>
</reference>
<protein>
    <recommendedName>
        <fullName evidence="10">Cation-transporting P-type ATPase C-terminal domain-containing protein</fullName>
    </recommendedName>
</protein>
<dbReference type="NCBIfam" id="TIGR01494">
    <property type="entry name" value="ATPase_P-type"/>
    <property type="match status" value="1"/>
</dbReference>
<evidence type="ECO:0000313" key="9">
    <source>
        <dbReference type="EMBL" id="GAG50505.1"/>
    </source>
</evidence>
<dbReference type="InterPro" id="IPR023298">
    <property type="entry name" value="ATPase_P-typ_TM_dom_sf"/>
</dbReference>
<evidence type="ECO:0000256" key="2">
    <source>
        <dbReference type="ARBA" id="ARBA00022475"/>
    </source>
</evidence>
<dbReference type="Pfam" id="PF13246">
    <property type="entry name" value="Cation_ATPase"/>
    <property type="match status" value="1"/>
</dbReference>
<keyword evidence="6" id="KW-1278">Translocase</keyword>
<evidence type="ECO:0008006" key="10">
    <source>
        <dbReference type="Google" id="ProtNLM"/>
    </source>
</evidence>
<feature type="non-terminal residue" evidence="9">
    <location>
        <position position="238"/>
    </location>
</feature>
<dbReference type="Gene3D" id="3.40.1110.10">
    <property type="entry name" value="Calcium-transporting ATPase, cytoplasmic domain N"/>
    <property type="match status" value="1"/>
</dbReference>
<evidence type="ECO:0000256" key="7">
    <source>
        <dbReference type="ARBA" id="ARBA00022989"/>
    </source>
</evidence>
<evidence type="ECO:0000256" key="1">
    <source>
        <dbReference type="ARBA" id="ARBA00004651"/>
    </source>
</evidence>
<keyword evidence="3" id="KW-0812">Transmembrane</keyword>
<comment type="caution">
    <text evidence="9">The sequence shown here is derived from an EMBL/GenBank/DDBJ whole genome shotgun (WGS) entry which is preliminary data.</text>
</comment>
<feature type="non-terminal residue" evidence="9">
    <location>
        <position position="1"/>
    </location>
</feature>
<keyword evidence="7" id="KW-1133">Transmembrane helix</keyword>
<dbReference type="EMBL" id="BARS01050672">
    <property type="protein sequence ID" value="GAG50505.1"/>
    <property type="molecule type" value="Genomic_DNA"/>
</dbReference>